<dbReference type="OrthoDB" id="118240at2759"/>
<feature type="compositionally biased region" description="Basic and acidic residues" evidence="1">
    <location>
        <begin position="95"/>
        <end position="116"/>
    </location>
</feature>
<organism evidence="2 4">
    <name type="scientific">Phytophthora fragariae</name>
    <dbReference type="NCBI Taxonomy" id="53985"/>
    <lineage>
        <taxon>Eukaryota</taxon>
        <taxon>Sar</taxon>
        <taxon>Stramenopiles</taxon>
        <taxon>Oomycota</taxon>
        <taxon>Peronosporomycetes</taxon>
        <taxon>Peronosporales</taxon>
        <taxon>Peronosporaceae</taxon>
        <taxon>Phytophthora</taxon>
    </lineage>
</organism>
<dbReference type="EMBL" id="QXGC01001905">
    <property type="protein sequence ID" value="KAE9194021.1"/>
    <property type="molecule type" value="Genomic_DNA"/>
</dbReference>
<dbReference type="EMBL" id="QXGB01001809">
    <property type="protein sequence ID" value="KAE9185231.1"/>
    <property type="molecule type" value="Genomic_DNA"/>
</dbReference>
<evidence type="ECO:0000256" key="1">
    <source>
        <dbReference type="SAM" id="MobiDB-lite"/>
    </source>
</evidence>
<keyword evidence="4" id="KW-1185">Reference proteome</keyword>
<evidence type="ECO:0000313" key="2">
    <source>
        <dbReference type="EMBL" id="KAE9185231.1"/>
    </source>
</evidence>
<evidence type="ECO:0000313" key="3">
    <source>
        <dbReference type="EMBL" id="KAE9194021.1"/>
    </source>
</evidence>
<gene>
    <name evidence="3" type="ORF">PF004_g20843</name>
    <name evidence="2" type="ORF">PF005_g21337</name>
</gene>
<evidence type="ECO:0000313" key="5">
    <source>
        <dbReference type="Proteomes" id="UP000476176"/>
    </source>
</evidence>
<feature type="region of interest" description="Disordered" evidence="1">
    <location>
        <begin position="46"/>
        <end position="126"/>
    </location>
</feature>
<dbReference type="Proteomes" id="UP000476176">
    <property type="component" value="Unassembled WGS sequence"/>
</dbReference>
<evidence type="ECO:0000313" key="4">
    <source>
        <dbReference type="Proteomes" id="UP000433483"/>
    </source>
</evidence>
<comment type="caution">
    <text evidence="2">The sequence shown here is derived from an EMBL/GenBank/DDBJ whole genome shotgun (WGS) entry which is preliminary data.</text>
</comment>
<reference evidence="2 4" key="1">
    <citation type="submission" date="2018-08" db="EMBL/GenBank/DDBJ databases">
        <title>Genomic investigation of the strawberry pathogen Phytophthora fragariae indicates pathogenicity is determined by transcriptional variation in three key races.</title>
        <authorList>
            <person name="Adams T.M."/>
            <person name="Armitage A.D."/>
            <person name="Sobczyk M.K."/>
            <person name="Bates H.J."/>
            <person name="Dunwell J.M."/>
            <person name="Nellist C.F."/>
            <person name="Harrison R.J."/>
        </authorList>
    </citation>
    <scope>NUCLEOTIDE SEQUENCE [LARGE SCALE GENOMIC DNA]</scope>
    <source>
        <strain evidence="3 5">BC-23</strain>
        <strain evidence="2 4">NOV-27</strain>
    </source>
</reference>
<accession>A0A6A3WMJ5</accession>
<protein>
    <submittedName>
        <fullName evidence="2">Uncharacterized protein</fullName>
    </submittedName>
</protein>
<feature type="compositionally biased region" description="Acidic residues" evidence="1">
    <location>
        <begin position="117"/>
        <end position="126"/>
    </location>
</feature>
<name>A0A6A3WMJ5_9STRA</name>
<proteinExistence type="predicted"/>
<sequence length="126" mass="13888">MALADWSPTEAAAALTKWEKKLRVAFGATTASVATLVLGSTTYLVPAETDPSRVPLPPTPQKGTNDVKVDRSDRLAKENEASFITSNTRRTTVRPPEKRLEAREESSDSDKDRFDPDYYEGDQTGE</sequence>
<dbReference type="Proteomes" id="UP000433483">
    <property type="component" value="Unassembled WGS sequence"/>
</dbReference>
<dbReference type="AlphaFoldDB" id="A0A6A3WMJ5"/>
<feature type="compositionally biased region" description="Basic and acidic residues" evidence="1">
    <location>
        <begin position="65"/>
        <end position="80"/>
    </location>
</feature>